<sequence length="466" mass="53014">MMRLPVISSSQRRLTSGCRCLFSLVVLSFLGIRDAFEVVTDLKQVHIIYRHGDRAPLRRYRNDNYDPKDWPEGLGNLTKQGVEHQFLLGQYFAARYARFLSVEHASHEVFIRASDHNRVLESALANAAGMFPPTSGSMWNSSRNGTSLGELWRPVPVHTVSQSEEFLLKQTAACPKLKRLNRELYESPFLLSRHHEHMSSMGMLINEQANDAGDHFFDRVLNAFDSYECLRLHNVSTPKWINGSVYEVLQQISSEVFHSWSGTWGDGERARLIGGHLLYTILNRLQQKPTWPKLFIYAGHDSTISGLNAILHMIAKSETARDISAIPPFSASVFVELFQNDSVRVLYHEDWNSTADPVMLSHPECHNSLCPLSKLIALSKDFIVVDWKDECADLYYQYLHGHTLREPAGLWGIAVFIAILVAIIVGALWWRRQKQLRFKGGNRGPVGAVVDPPVAYRTLENQLQYQ</sequence>
<dbReference type="InterPro" id="IPR033379">
    <property type="entry name" value="Acid_Pase_AS"/>
</dbReference>
<dbReference type="PANTHER" id="PTHR11567:SF211">
    <property type="entry name" value="PROSTATIC ACID PHOSPHATASE"/>
    <property type="match status" value="1"/>
</dbReference>
<accession>A0A1D1VAT5</accession>
<keyword evidence="7" id="KW-0325">Glycoprotein</keyword>
<dbReference type="OrthoDB" id="258392at2759"/>
<evidence type="ECO:0000256" key="1">
    <source>
        <dbReference type="ARBA" id="ARBA00000032"/>
    </source>
</evidence>
<comment type="caution">
    <text evidence="9">The sequence shown here is derived from an EMBL/GenBank/DDBJ whole genome shotgun (WGS) entry which is preliminary data.</text>
</comment>
<evidence type="ECO:0000313" key="10">
    <source>
        <dbReference type="Proteomes" id="UP000186922"/>
    </source>
</evidence>
<evidence type="ECO:0000256" key="2">
    <source>
        <dbReference type="ARBA" id="ARBA00005375"/>
    </source>
</evidence>
<comment type="similarity">
    <text evidence="2">Belongs to the histidine acid phosphatase family.</text>
</comment>
<keyword evidence="6" id="KW-1015">Disulfide bond</keyword>
<evidence type="ECO:0000256" key="6">
    <source>
        <dbReference type="ARBA" id="ARBA00023157"/>
    </source>
</evidence>
<dbReference type="CDD" id="cd07061">
    <property type="entry name" value="HP_HAP_like"/>
    <property type="match status" value="1"/>
</dbReference>
<evidence type="ECO:0000256" key="3">
    <source>
        <dbReference type="ARBA" id="ARBA00012646"/>
    </source>
</evidence>
<dbReference type="GO" id="GO:0003993">
    <property type="term" value="F:acid phosphatase activity"/>
    <property type="evidence" value="ECO:0007669"/>
    <property type="project" value="UniProtKB-EC"/>
</dbReference>
<keyword evidence="4" id="KW-0732">Signal</keyword>
<dbReference type="PANTHER" id="PTHR11567">
    <property type="entry name" value="ACID PHOSPHATASE-RELATED"/>
    <property type="match status" value="1"/>
</dbReference>
<dbReference type="InterPro" id="IPR029033">
    <property type="entry name" value="His_PPase_superfam"/>
</dbReference>
<keyword evidence="8" id="KW-0812">Transmembrane</keyword>
<feature type="transmembrane region" description="Helical" evidence="8">
    <location>
        <begin position="408"/>
        <end position="430"/>
    </location>
</feature>
<organism evidence="9 10">
    <name type="scientific">Ramazzottius varieornatus</name>
    <name type="common">Water bear</name>
    <name type="synonym">Tardigrade</name>
    <dbReference type="NCBI Taxonomy" id="947166"/>
    <lineage>
        <taxon>Eukaryota</taxon>
        <taxon>Metazoa</taxon>
        <taxon>Ecdysozoa</taxon>
        <taxon>Tardigrada</taxon>
        <taxon>Eutardigrada</taxon>
        <taxon>Parachela</taxon>
        <taxon>Hypsibioidea</taxon>
        <taxon>Ramazzottiidae</taxon>
        <taxon>Ramazzottius</taxon>
    </lineage>
</organism>
<dbReference type="InterPro" id="IPR000560">
    <property type="entry name" value="His_Pase_clade-2"/>
</dbReference>
<keyword evidence="5" id="KW-0378">Hydrolase</keyword>
<keyword evidence="10" id="KW-1185">Reference proteome</keyword>
<dbReference type="InterPro" id="IPR050645">
    <property type="entry name" value="Histidine_acid_phosphatase"/>
</dbReference>
<dbReference type="Proteomes" id="UP000186922">
    <property type="component" value="Unassembled WGS sequence"/>
</dbReference>
<evidence type="ECO:0000313" key="9">
    <source>
        <dbReference type="EMBL" id="GAU98744.1"/>
    </source>
</evidence>
<dbReference type="EMBL" id="BDGG01000005">
    <property type="protein sequence ID" value="GAU98744.1"/>
    <property type="molecule type" value="Genomic_DNA"/>
</dbReference>
<dbReference type="EC" id="3.1.3.2" evidence="3"/>
<evidence type="ECO:0000256" key="7">
    <source>
        <dbReference type="ARBA" id="ARBA00023180"/>
    </source>
</evidence>
<dbReference type="SUPFAM" id="SSF53254">
    <property type="entry name" value="Phosphoglycerate mutase-like"/>
    <property type="match status" value="1"/>
</dbReference>
<dbReference type="AlphaFoldDB" id="A0A1D1VAT5"/>
<dbReference type="PROSITE" id="PS00616">
    <property type="entry name" value="HIS_ACID_PHOSPHAT_1"/>
    <property type="match status" value="1"/>
</dbReference>
<evidence type="ECO:0000256" key="8">
    <source>
        <dbReference type="SAM" id="Phobius"/>
    </source>
</evidence>
<name>A0A1D1VAT5_RAMVA</name>
<keyword evidence="8" id="KW-1133">Transmembrane helix</keyword>
<evidence type="ECO:0000256" key="4">
    <source>
        <dbReference type="ARBA" id="ARBA00022729"/>
    </source>
</evidence>
<evidence type="ECO:0000256" key="5">
    <source>
        <dbReference type="ARBA" id="ARBA00022801"/>
    </source>
</evidence>
<reference evidence="9 10" key="1">
    <citation type="journal article" date="2016" name="Nat. Commun.">
        <title>Extremotolerant tardigrade genome and improved radiotolerance of human cultured cells by tardigrade-unique protein.</title>
        <authorList>
            <person name="Hashimoto T."/>
            <person name="Horikawa D.D."/>
            <person name="Saito Y."/>
            <person name="Kuwahara H."/>
            <person name="Kozuka-Hata H."/>
            <person name="Shin-I T."/>
            <person name="Minakuchi Y."/>
            <person name="Ohishi K."/>
            <person name="Motoyama A."/>
            <person name="Aizu T."/>
            <person name="Enomoto A."/>
            <person name="Kondo K."/>
            <person name="Tanaka S."/>
            <person name="Hara Y."/>
            <person name="Koshikawa S."/>
            <person name="Sagara H."/>
            <person name="Miura T."/>
            <person name="Yokobori S."/>
            <person name="Miyagawa K."/>
            <person name="Suzuki Y."/>
            <person name="Kubo T."/>
            <person name="Oyama M."/>
            <person name="Kohara Y."/>
            <person name="Fujiyama A."/>
            <person name="Arakawa K."/>
            <person name="Katayama T."/>
            <person name="Toyoda A."/>
            <person name="Kunieda T."/>
        </authorList>
    </citation>
    <scope>NUCLEOTIDE SEQUENCE [LARGE SCALE GENOMIC DNA]</scope>
    <source>
        <strain evidence="9 10">YOKOZUNA-1</strain>
    </source>
</reference>
<keyword evidence="8" id="KW-0472">Membrane</keyword>
<dbReference type="STRING" id="947166.A0A1D1VAT5"/>
<dbReference type="Pfam" id="PF00328">
    <property type="entry name" value="His_Phos_2"/>
    <property type="match status" value="1"/>
</dbReference>
<protein>
    <recommendedName>
        <fullName evidence="3">acid phosphatase</fullName>
        <ecNumber evidence="3">3.1.3.2</ecNumber>
    </recommendedName>
</protein>
<comment type="catalytic activity">
    <reaction evidence="1">
        <text>a phosphate monoester + H2O = an alcohol + phosphate</text>
        <dbReference type="Rhea" id="RHEA:15017"/>
        <dbReference type="ChEBI" id="CHEBI:15377"/>
        <dbReference type="ChEBI" id="CHEBI:30879"/>
        <dbReference type="ChEBI" id="CHEBI:43474"/>
        <dbReference type="ChEBI" id="CHEBI:67140"/>
        <dbReference type="EC" id="3.1.3.2"/>
    </reaction>
</comment>
<proteinExistence type="inferred from homology"/>
<gene>
    <name evidence="9" type="primary">RvY_09852-1</name>
    <name evidence="9" type="synonym">RvY_09852.1</name>
    <name evidence="9" type="ORF">RvY_09852</name>
</gene>
<dbReference type="Gene3D" id="3.40.50.1240">
    <property type="entry name" value="Phosphoglycerate mutase-like"/>
    <property type="match status" value="1"/>
</dbReference>